<evidence type="ECO:0000256" key="7">
    <source>
        <dbReference type="ARBA" id="ARBA00022989"/>
    </source>
</evidence>
<comment type="pathway">
    <text evidence="2 10">Protein modification; protein glycosylation.</text>
</comment>
<comment type="function">
    <text evidence="10">Protein O-mannosyltransferase that catalyzes the transfer of a single mannose residue from a polyprenol phospho-mannosyl lipidic donor to the hydroxyl group of selected serine and threonine residues in acceptor proteins.</text>
</comment>
<feature type="transmembrane region" description="Helical" evidence="10">
    <location>
        <begin position="428"/>
        <end position="448"/>
    </location>
</feature>
<evidence type="ECO:0000256" key="3">
    <source>
        <dbReference type="ARBA" id="ARBA00007222"/>
    </source>
</evidence>
<comment type="caution">
    <text evidence="13">The sequence shown here is derived from an EMBL/GenBank/DDBJ whole genome shotgun (WGS) entry which is preliminary data.</text>
</comment>
<keyword evidence="4 10" id="KW-0328">Glycosyltransferase</keyword>
<dbReference type="Proteomes" id="UP000279275">
    <property type="component" value="Unassembled WGS sequence"/>
</dbReference>
<evidence type="ECO:0000256" key="9">
    <source>
        <dbReference type="ARBA" id="ARBA00093617"/>
    </source>
</evidence>
<keyword evidence="10" id="KW-1003">Cell membrane</keyword>
<dbReference type="AlphaFoldDB" id="A0A3M2LLH3"/>
<evidence type="ECO:0000256" key="1">
    <source>
        <dbReference type="ARBA" id="ARBA00004127"/>
    </source>
</evidence>
<evidence type="ECO:0000313" key="13">
    <source>
        <dbReference type="EMBL" id="RMI35678.1"/>
    </source>
</evidence>
<reference evidence="13 14" key="1">
    <citation type="submission" date="2018-10" db="EMBL/GenBank/DDBJ databases">
        <title>Isolation from cow dung.</title>
        <authorList>
            <person name="Ling L."/>
        </authorList>
    </citation>
    <scope>NUCLEOTIDE SEQUENCE [LARGE SCALE GENOMIC DNA]</scope>
    <source>
        <strain evidence="13 14">NEAU-LL90</strain>
    </source>
</reference>
<dbReference type="UniPathway" id="UPA00378"/>
<name>A0A3M2LLH3_9NOCA</name>
<feature type="transmembrane region" description="Helical" evidence="10">
    <location>
        <begin position="405"/>
        <end position="422"/>
    </location>
</feature>
<comment type="similarity">
    <text evidence="3 10">Belongs to the glycosyltransferase 39 family.</text>
</comment>
<proteinExistence type="inferred from homology"/>
<keyword evidence="5 10" id="KW-0808">Transferase</keyword>
<feature type="transmembrane region" description="Helical" evidence="10">
    <location>
        <begin position="128"/>
        <end position="146"/>
    </location>
</feature>
<keyword evidence="6 10" id="KW-0812">Transmembrane</keyword>
<feature type="transmembrane region" description="Helical" evidence="10">
    <location>
        <begin position="381"/>
        <end position="398"/>
    </location>
</feature>
<feature type="transmembrane region" description="Helical" evidence="10">
    <location>
        <begin position="21"/>
        <end position="39"/>
    </location>
</feature>
<dbReference type="EC" id="2.4.1.-" evidence="10"/>
<evidence type="ECO:0000259" key="11">
    <source>
        <dbReference type="Pfam" id="PF02366"/>
    </source>
</evidence>
<comment type="subcellular location">
    <subcellularLocation>
        <location evidence="10">Cell membrane</location>
    </subcellularLocation>
    <subcellularLocation>
        <location evidence="1">Endomembrane system</location>
        <topology evidence="1">Multi-pass membrane protein</topology>
    </subcellularLocation>
</comment>
<dbReference type="InterPro" id="IPR027005">
    <property type="entry name" value="PMT-like"/>
</dbReference>
<dbReference type="EMBL" id="RFFH01000001">
    <property type="protein sequence ID" value="RMI35678.1"/>
    <property type="molecule type" value="Genomic_DNA"/>
</dbReference>
<dbReference type="PANTHER" id="PTHR10050">
    <property type="entry name" value="DOLICHYL-PHOSPHATE-MANNOSE--PROTEIN MANNOSYLTRANSFERASE"/>
    <property type="match status" value="1"/>
</dbReference>
<evidence type="ECO:0000256" key="10">
    <source>
        <dbReference type="RuleBase" id="RU367007"/>
    </source>
</evidence>
<feature type="domain" description="Protein O-mannosyl-transferase C-terminal four TM" evidence="12">
    <location>
        <begin position="313"/>
        <end position="517"/>
    </location>
</feature>
<dbReference type="OrthoDB" id="9776737at2"/>
<evidence type="ECO:0000256" key="8">
    <source>
        <dbReference type="ARBA" id="ARBA00023136"/>
    </source>
</evidence>
<dbReference type="Pfam" id="PF02366">
    <property type="entry name" value="PMT"/>
    <property type="match status" value="1"/>
</dbReference>
<dbReference type="GO" id="GO:0004169">
    <property type="term" value="F:dolichyl-phosphate-mannose-protein mannosyltransferase activity"/>
    <property type="evidence" value="ECO:0007669"/>
    <property type="project" value="UniProtKB-UniRule"/>
</dbReference>
<gene>
    <name evidence="13" type="ORF">EBN03_00210</name>
</gene>
<evidence type="ECO:0000256" key="6">
    <source>
        <dbReference type="ARBA" id="ARBA00022692"/>
    </source>
</evidence>
<feature type="transmembrane region" description="Helical" evidence="10">
    <location>
        <begin position="100"/>
        <end position="121"/>
    </location>
</feature>
<evidence type="ECO:0000259" key="12">
    <source>
        <dbReference type="Pfam" id="PF16192"/>
    </source>
</evidence>
<dbReference type="GO" id="GO:0012505">
    <property type="term" value="C:endomembrane system"/>
    <property type="evidence" value="ECO:0007669"/>
    <property type="project" value="UniProtKB-SubCell"/>
</dbReference>
<evidence type="ECO:0000313" key="14">
    <source>
        <dbReference type="Proteomes" id="UP000279275"/>
    </source>
</evidence>
<dbReference type="RefSeq" id="WP_122186654.1">
    <property type="nucleotide sequence ID" value="NZ_RFFH01000001.1"/>
</dbReference>
<evidence type="ECO:0000256" key="4">
    <source>
        <dbReference type="ARBA" id="ARBA00022676"/>
    </source>
</evidence>
<organism evidence="13 14">
    <name type="scientific">Nocardia stercoris</name>
    <dbReference type="NCBI Taxonomy" id="2483361"/>
    <lineage>
        <taxon>Bacteria</taxon>
        <taxon>Bacillati</taxon>
        <taxon>Actinomycetota</taxon>
        <taxon>Actinomycetes</taxon>
        <taxon>Mycobacteriales</taxon>
        <taxon>Nocardiaceae</taxon>
        <taxon>Nocardia</taxon>
    </lineage>
</organism>
<dbReference type="Pfam" id="PF16192">
    <property type="entry name" value="PMT_4TMC"/>
    <property type="match status" value="1"/>
</dbReference>
<dbReference type="PANTHER" id="PTHR10050:SF46">
    <property type="entry name" value="PROTEIN O-MANNOSYL-TRANSFERASE 2"/>
    <property type="match status" value="1"/>
</dbReference>
<dbReference type="InterPro" id="IPR032421">
    <property type="entry name" value="PMT_4TMC"/>
</dbReference>
<dbReference type="InterPro" id="IPR003342">
    <property type="entry name" value="ArnT-like_N"/>
</dbReference>
<feature type="transmembrane region" description="Helical" evidence="10">
    <location>
        <begin position="152"/>
        <end position="171"/>
    </location>
</feature>
<keyword evidence="7 10" id="KW-1133">Transmembrane helix</keyword>
<feature type="transmembrane region" description="Helical" evidence="10">
    <location>
        <begin position="475"/>
        <end position="498"/>
    </location>
</feature>
<evidence type="ECO:0000256" key="5">
    <source>
        <dbReference type="ARBA" id="ARBA00022679"/>
    </source>
</evidence>
<dbReference type="GO" id="GO:0005886">
    <property type="term" value="C:plasma membrane"/>
    <property type="evidence" value="ECO:0007669"/>
    <property type="project" value="UniProtKB-SubCell"/>
</dbReference>
<feature type="domain" description="ArnT-like N-terminal" evidence="11">
    <location>
        <begin position="101"/>
        <end position="273"/>
    </location>
</feature>
<evidence type="ECO:0000256" key="2">
    <source>
        <dbReference type="ARBA" id="ARBA00004922"/>
    </source>
</evidence>
<keyword evidence="8 10" id="KW-0472">Membrane</keyword>
<feature type="transmembrane region" description="Helical" evidence="10">
    <location>
        <begin position="259"/>
        <end position="280"/>
    </location>
</feature>
<keyword evidence="14" id="KW-1185">Reference proteome</keyword>
<accession>A0A3M2LLH3</accession>
<sequence>MTSPAPRRPLPDFGPTDRLRGWLVTLMLTGFAALNRFWYLQSPTDGGTPVFDEKHYAPQAWQVVTGGGIEDNPAYGLIVHPPVGKQMIALGEAMFGYTPLGWRFTAALSGTLLVLLTIRITRRLSRSTLVGALAGILLICDGMTFVSSRLGMLDIFQALFVLGAFGCLIVDRDVVRERLARADAAGRIGLSPYGPRLGFRWWRFGAGLLLGLTLGTKWSGLYYIAFFGLMSVAFDVFARRAYGVEKPIAGALWRDTIPALGSLVLIPVGTYLASWSMWFASEDGYDRYSVGNSFAGKNPPGTDGPFAWVPDALRSLWHYQGETLAFHESLTNSNGNHHPWESKPWSWPMGLRPMLYYYADSSAGCGQSSCVKAVMLIGTPAIWWLALPMLAWALWRACTRPDWRYAAVLVGYGAGFLPWFATLDRQMYYFYAVPMAPFLVMGIALVLGDILRSGPVLRTEQGLRFLPAGFERQRLNLMLVCLYTAVVVANFVYLWPILNGNPITPQDWHDHLWLPSWR</sequence>
<protein>
    <recommendedName>
        <fullName evidence="9 10">Polyprenol-phosphate-mannose--protein mannosyltransferase</fullName>
        <ecNumber evidence="10">2.4.1.-</ecNumber>
    </recommendedName>
</protein>